<gene>
    <name evidence="1" type="ORF">PoB_001424800</name>
</gene>
<dbReference type="Proteomes" id="UP000735302">
    <property type="component" value="Unassembled WGS sequence"/>
</dbReference>
<reference evidence="1 2" key="1">
    <citation type="journal article" date="2021" name="Elife">
        <title>Chloroplast acquisition without the gene transfer in kleptoplastic sea slugs, Plakobranchus ocellatus.</title>
        <authorList>
            <person name="Maeda T."/>
            <person name="Takahashi S."/>
            <person name="Yoshida T."/>
            <person name="Shimamura S."/>
            <person name="Takaki Y."/>
            <person name="Nagai Y."/>
            <person name="Toyoda A."/>
            <person name="Suzuki Y."/>
            <person name="Arimoto A."/>
            <person name="Ishii H."/>
            <person name="Satoh N."/>
            <person name="Nishiyama T."/>
            <person name="Hasebe M."/>
            <person name="Maruyama T."/>
            <person name="Minagawa J."/>
            <person name="Obokata J."/>
            <person name="Shigenobu S."/>
        </authorList>
    </citation>
    <scope>NUCLEOTIDE SEQUENCE [LARGE SCALE GENOMIC DNA]</scope>
</reference>
<sequence length="132" mass="15544">MYGYEAWTISKQIQNKLEATEMWFLRRMLRIPWTAKKTNERVLKEANKRRSLVRTIRKRQATFLGHVMRRGKLEHLVTGKFEGKRGRGRQREKIMNGLATWLGPGKVSDILAAVKDRDLWRDMIANAYKQGT</sequence>
<evidence type="ECO:0000313" key="1">
    <source>
        <dbReference type="EMBL" id="GFN87742.1"/>
    </source>
</evidence>
<comment type="caution">
    <text evidence="1">The sequence shown here is derived from an EMBL/GenBank/DDBJ whole genome shotgun (WGS) entry which is preliminary data.</text>
</comment>
<dbReference type="PANTHER" id="PTHR47027:SF25">
    <property type="entry name" value="REVERSE TRANSCRIPTASE DOMAIN-CONTAINING PROTEIN"/>
    <property type="match status" value="1"/>
</dbReference>
<dbReference type="AlphaFoldDB" id="A0AAV3YZS2"/>
<keyword evidence="2" id="KW-1185">Reference proteome</keyword>
<name>A0AAV3YZS2_9GAST</name>
<proteinExistence type="predicted"/>
<accession>A0AAV3YZS2</accession>
<dbReference type="EMBL" id="BLXT01001780">
    <property type="protein sequence ID" value="GFN87742.1"/>
    <property type="molecule type" value="Genomic_DNA"/>
</dbReference>
<dbReference type="PANTHER" id="PTHR47027">
    <property type="entry name" value="REVERSE TRANSCRIPTASE DOMAIN-CONTAINING PROTEIN"/>
    <property type="match status" value="1"/>
</dbReference>
<evidence type="ECO:0000313" key="2">
    <source>
        <dbReference type="Proteomes" id="UP000735302"/>
    </source>
</evidence>
<protein>
    <submittedName>
        <fullName evidence="1">Uncharacterized protein</fullName>
    </submittedName>
</protein>
<organism evidence="1 2">
    <name type="scientific">Plakobranchus ocellatus</name>
    <dbReference type="NCBI Taxonomy" id="259542"/>
    <lineage>
        <taxon>Eukaryota</taxon>
        <taxon>Metazoa</taxon>
        <taxon>Spiralia</taxon>
        <taxon>Lophotrochozoa</taxon>
        <taxon>Mollusca</taxon>
        <taxon>Gastropoda</taxon>
        <taxon>Heterobranchia</taxon>
        <taxon>Euthyneura</taxon>
        <taxon>Panpulmonata</taxon>
        <taxon>Sacoglossa</taxon>
        <taxon>Placobranchoidea</taxon>
        <taxon>Plakobranchidae</taxon>
        <taxon>Plakobranchus</taxon>
    </lineage>
</organism>